<evidence type="ECO:0000313" key="2">
    <source>
        <dbReference type="Proteomes" id="UP000291101"/>
    </source>
</evidence>
<dbReference type="EMBL" id="SDWV01000016">
    <property type="protein sequence ID" value="RYC07288.1"/>
    <property type="molecule type" value="Genomic_DNA"/>
</dbReference>
<gene>
    <name evidence="1" type="ORF">EUA94_15090</name>
</gene>
<name>A0A4Q2SSP1_9ACTN</name>
<dbReference type="OrthoDB" id="4539099at2"/>
<reference evidence="1 2" key="1">
    <citation type="submission" date="2019-01" db="EMBL/GenBank/DDBJ databases">
        <title>Novel species of Nocardioides.</title>
        <authorList>
            <person name="Liu Q."/>
            <person name="X Y.-H."/>
        </authorList>
    </citation>
    <scope>NUCLEOTIDE SEQUENCE [LARGE SCALE GENOMIC DNA]</scope>
    <source>
        <strain evidence="1 2">HLT2-9</strain>
    </source>
</reference>
<proteinExistence type="predicted"/>
<evidence type="ECO:0008006" key="3">
    <source>
        <dbReference type="Google" id="ProtNLM"/>
    </source>
</evidence>
<dbReference type="Gene3D" id="3.30.460.40">
    <property type="match status" value="1"/>
</dbReference>
<protein>
    <recommendedName>
        <fullName evidence="3">Amino acid transporter</fullName>
    </recommendedName>
</protein>
<comment type="caution">
    <text evidence="1">The sequence shown here is derived from an EMBL/GenBank/DDBJ whole genome shotgun (WGS) entry which is preliminary data.</text>
</comment>
<organism evidence="1 2">
    <name type="scientific">Nocardioides zhouii</name>
    <dbReference type="NCBI Taxonomy" id="1168729"/>
    <lineage>
        <taxon>Bacteria</taxon>
        <taxon>Bacillati</taxon>
        <taxon>Actinomycetota</taxon>
        <taxon>Actinomycetes</taxon>
        <taxon>Propionibacteriales</taxon>
        <taxon>Nocardioidaceae</taxon>
        <taxon>Nocardioides</taxon>
    </lineage>
</organism>
<dbReference type="Proteomes" id="UP000291101">
    <property type="component" value="Unassembled WGS sequence"/>
</dbReference>
<sequence>MQGYDRPWWIAGGWAIEAYTGVARPHDDVDPSILRSDAHALRQHLAGRLDVWQADSGTLRPLAPGEDLLSEECENLWLRPSGGDPWEYDVILMHATPTTWTFKRDARIRLPLAEILWERDGITYLRPEVQLLHKARAVRAKDQVDFEVCAPLLDAASRAWLRDALEMAHPGHPWLSVLSRTS</sequence>
<keyword evidence="2" id="KW-1185">Reference proteome</keyword>
<dbReference type="AlphaFoldDB" id="A0A4Q2SSP1"/>
<evidence type="ECO:0000313" key="1">
    <source>
        <dbReference type="EMBL" id="RYC07288.1"/>
    </source>
</evidence>
<accession>A0A4Q2SSP1</accession>